<dbReference type="InterPro" id="IPR024445">
    <property type="entry name" value="Tnp_ISXO2-like"/>
</dbReference>
<accession>A0A085LWB8</accession>
<organism evidence="2 3">
    <name type="scientific">Trichuris suis</name>
    <name type="common">pig whipworm</name>
    <dbReference type="NCBI Taxonomy" id="68888"/>
    <lineage>
        <taxon>Eukaryota</taxon>
        <taxon>Metazoa</taxon>
        <taxon>Ecdysozoa</taxon>
        <taxon>Nematoda</taxon>
        <taxon>Enoplea</taxon>
        <taxon>Dorylaimia</taxon>
        <taxon>Trichinellida</taxon>
        <taxon>Trichuridae</taxon>
        <taxon>Trichuris</taxon>
    </lineage>
</organism>
<dbReference type="Proteomes" id="UP000030764">
    <property type="component" value="Unassembled WGS sequence"/>
</dbReference>
<dbReference type="AlphaFoldDB" id="A0A085LWB8"/>
<sequence>MKLTVEGNGKAPRWRCHKAQCRTEVSLRAGTWFDGQNLEFRSAIPLIYSWSNHSCSTKFCSKELGLSANCSVSWKRLLREVATESLLSNPLIIGGPNRTVEVDETLYSKSKSHRDRLYPEQWVFGGVCRETGEFFLVPVENRSSRTSIPLIRQYIRPGTTVMTDCWAVYRSLSREDFTHLSVNHSINIVHPVTGAHTQTVKSLWAEVKRSNMLRCGRRRSELDSYLRDFVWRRRLRPNGDPFDKILGDIATYWPPQ</sequence>
<dbReference type="InterPro" id="IPR053164">
    <property type="entry name" value="IS1016-like_transposase"/>
</dbReference>
<dbReference type="PANTHER" id="PTHR47163">
    <property type="entry name" value="DDE_TNP_IS1595 DOMAIN-CONTAINING PROTEIN"/>
    <property type="match status" value="1"/>
</dbReference>
<evidence type="ECO:0000313" key="3">
    <source>
        <dbReference type="Proteomes" id="UP000030764"/>
    </source>
</evidence>
<dbReference type="PANTHER" id="PTHR47163:SF2">
    <property type="entry name" value="SI:DKEY-17M8.2"/>
    <property type="match status" value="1"/>
</dbReference>
<dbReference type="EMBL" id="KL363274">
    <property type="protein sequence ID" value="KFD49264.1"/>
    <property type="molecule type" value="Genomic_DNA"/>
</dbReference>
<gene>
    <name evidence="2" type="ORF">M513_09816</name>
</gene>
<dbReference type="SMART" id="SM01126">
    <property type="entry name" value="DDE_Tnp_IS1595"/>
    <property type="match status" value="1"/>
</dbReference>
<reference evidence="2 3" key="1">
    <citation type="journal article" date="2014" name="Nat. Genet.">
        <title>Genome and transcriptome of the porcine whipworm Trichuris suis.</title>
        <authorList>
            <person name="Jex A.R."/>
            <person name="Nejsum P."/>
            <person name="Schwarz E.M."/>
            <person name="Hu L."/>
            <person name="Young N.D."/>
            <person name="Hall R.S."/>
            <person name="Korhonen P.K."/>
            <person name="Liao S."/>
            <person name="Thamsborg S."/>
            <person name="Xia J."/>
            <person name="Xu P."/>
            <person name="Wang S."/>
            <person name="Scheerlinck J.P."/>
            <person name="Hofmann A."/>
            <person name="Sternberg P.W."/>
            <person name="Wang J."/>
            <person name="Gasser R.B."/>
        </authorList>
    </citation>
    <scope>NUCLEOTIDE SEQUENCE [LARGE SCALE GENOMIC DNA]</scope>
    <source>
        <strain evidence="2">DCEP-RM93M</strain>
    </source>
</reference>
<evidence type="ECO:0000313" key="2">
    <source>
        <dbReference type="EMBL" id="KFD49264.1"/>
    </source>
</evidence>
<proteinExistence type="predicted"/>
<dbReference type="NCBIfam" id="NF033547">
    <property type="entry name" value="transpos_IS1595"/>
    <property type="match status" value="1"/>
</dbReference>
<keyword evidence="3" id="KW-1185">Reference proteome</keyword>
<evidence type="ECO:0000259" key="1">
    <source>
        <dbReference type="SMART" id="SM01126"/>
    </source>
</evidence>
<dbReference type="Pfam" id="PF12762">
    <property type="entry name" value="DDE_Tnp_IS1595"/>
    <property type="match status" value="1"/>
</dbReference>
<name>A0A085LWB8_9BILA</name>
<feature type="domain" description="ISXO2-like transposase" evidence="1">
    <location>
        <begin position="92"/>
        <end position="234"/>
    </location>
</feature>
<protein>
    <recommendedName>
        <fullName evidence="1">ISXO2-like transposase domain-containing protein</fullName>
    </recommendedName>
</protein>